<comment type="caution">
    <text evidence="1">The sequence shown here is derived from an EMBL/GenBank/DDBJ whole genome shotgun (WGS) entry which is preliminary data.</text>
</comment>
<evidence type="ECO:0000313" key="1">
    <source>
        <dbReference type="EMBL" id="GGW49978.1"/>
    </source>
</evidence>
<sequence length="205" mass="22944">MKLTPIILSLLVHLTLVSQIPVTDVTTNASLGVVNSQLSNINIQLTAVSKNLTLLIRLMEKNNNDTSKSRKILKEELEAKKQAPTYVTLSTDVGLAIDLKSKIIEAYRASKQTVQGLEYLDRKETTEFIEHAANAILETKNLLKQCNDIINTKAIILPEERLKKVNGINHQLESILDNLIAYNYKLSQINSLRKARGTLINLNNN</sequence>
<dbReference type="EMBL" id="BMWP01000042">
    <property type="protein sequence ID" value="GGW49978.1"/>
    <property type="molecule type" value="Genomic_DNA"/>
</dbReference>
<gene>
    <name evidence="1" type="ORF">GCM10007383_37360</name>
</gene>
<reference evidence="1" key="2">
    <citation type="submission" date="2020-09" db="EMBL/GenBank/DDBJ databases">
        <authorList>
            <person name="Sun Q."/>
            <person name="Kim S."/>
        </authorList>
    </citation>
    <scope>NUCLEOTIDE SEQUENCE</scope>
    <source>
        <strain evidence="1">KCTC 12113</strain>
    </source>
</reference>
<organism evidence="1 2">
    <name type="scientific">Arenibacter certesii</name>
    <dbReference type="NCBI Taxonomy" id="228955"/>
    <lineage>
        <taxon>Bacteria</taxon>
        <taxon>Pseudomonadati</taxon>
        <taxon>Bacteroidota</taxon>
        <taxon>Flavobacteriia</taxon>
        <taxon>Flavobacteriales</taxon>
        <taxon>Flavobacteriaceae</taxon>
        <taxon>Arenibacter</taxon>
    </lineage>
</organism>
<keyword evidence="2" id="KW-1185">Reference proteome</keyword>
<accession>A0A918J7B9</accession>
<proteinExistence type="predicted"/>
<dbReference type="RefSeq" id="WP_026814785.1">
    <property type="nucleotide sequence ID" value="NZ_BMWP01000042.1"/>
</dbReference>
<dbReference type="Proteomes" id="UP000634668">
    <property type="component" value="Unassembled WGS sequence"/>
</dbReference>
<evidence type="ECO:0000313" key="2">
    <source>
        <dbReference type="Proteomes" id="UP000634668"/>
    </source>
</evidence>
<dbReference type="AlphaFoldDB" id="A0A918J7B9"/>
<protein>
    <submittedName>
        <fullName evidence="1">Uncharacterized protein</fullName>
    </submittedName>
</protein>
<name>A0A918J7B9_9FLAO</name>
<reference evidence="1" key="1">
    <citation type="journal article" date="2014" name="Int. J. Syst. Evol. Microbiol.">
        <title>Complete genome sequence of Corynebacterium casei LMG S-19264T (=DSM 44701T), isolated from a smear-ripened cheese.</title>
        <authorList>
            <consortium name="US DOE Joint Genome Institute (JGI-PGF)"/>
            <person name="Walter F."/>
            <person name="Albersmeier A."/>
            <person name="Kalinowski J."/>
            <person name="Ruckert C."/>
        </authorList>
    </citation>
    <scope>NUCLEOTIDE SEQUENCE</scope>
    <source>
        <strain evidence="1">KCTC 12113</strain>
    </source>
</reference>